<dbReference type="RefSeq" id="WP_176374217.1">
    <property type="nucleotide sequence ID" value="NZ_FWZD01000061.1"/>
</dbReference>
<protein>
    <submittedName>
        <fullName evidence="1">Uncharacterized protein</fullName>
    </submittedName>
</protein>
<accession>A0A1Y6ACA2</accession>
<evidence type="ECO:0000313" key="1">
    <source>
        <dbReference type="EMBL" id="SME30421.1"/>
    </source>
</evidence>
<dbReference type="Proteomes" id="UP000194439">
    <property type="component" value="Unassembled WGS sequence"/>
</dbReference>
<reference evidence="2" key="1">
    <citation type="submission" date="2017-04" db="EMBL/GenBank/DDBJ databases">
        <authorList>
            <person name="Criscuolo A."/>
        </authorList>
    </citation>
    <scope>NUCLEOTIDE SEQUENCE [LARGE SCALE GENOMIC DNA]</scope>
</reference>
<name>A0A1Y6ACA2_9BACI</name>
<dbReference type="EMBL" id="FWZD01000061">
    <property type="protein sequence ID" value="SME30421.1"/>
    <property type="molecule type" value="Genomic_DNA"/>
</dbReference>
<organism evidence="1 2">
    <name type="scientific">Bacillus mobilis</name>
    <dbReference type="NCBI Taxonomy" id="2026190"/>
    <lineage>
        <taxon>Bacteria</taxon>
        <taxon>Bacillati</taxon>
        <taxon>Bacillota</taxon>
        <taxon>Bacilli</taxon>
        <taxon>Bacillales</taxon>
        <taxon>Bacillaceae</taxon>
        <taxon>Bacillus</taxon>
        <taxon>Bacillus cereus group</taxon>
    </lineage>
</organism>
<proteinExistence type="predicted"/>
<dbReference type="AlphaFoldDB" id="A0A1Y6ACA2"/>
<gene>
    <name evidence="1" type="ORF">BACERE00185_04095</name>
</gene>
<evidence type="ECO:0000313" key="2">
    <source>
        <dbReference type="Proteomes" id="UP000194439"/>
    </source>
</evidence>
<sequence length="66" mass="7690">MKVEKCNYVGCENNATAKGVIFARNPKGKKYLPTDVYACDKHKKSASFLNIKLKKQTKQNFYFRKR</sequence>